<accession>A0A2I0KZ02</accession>
<evidence type="ECO:0000313" key="3">
    <source>
        <dbReference type="Proteomes" id="UP000233551"/>
    </source>
</evidence>
<dbReference type="Proteomes" id="UP000233551">
    <property type="component" value="Unassembled WGS sequence"/>
</dbReference>
<reference evidence="2 3" key="1">
    <citation type="submission" date="2017-11" db="EMBL/GenBank/DDBJ databases">
        <title>De-novo sequencing of pomegranate (Punica granatum L.) genome.</title>
        <authorList>
            <person name="Akparov Z."/>
            <person name="Amiraslanov A."/>
            <person name="Hajiyeva S."/>
            <person name="Abbasov M."/>
            <person name="Kaur K."/>
            <person name="Hamwieh A."/>
            <person name="Solovyev V."/>
            <person name="Salamov A."/>
            <person name="Braich B."/>
            <person name="Kosarev P."/>
            <person name="Mahmoud A."/>
            <person name="Hajiyev E."/>
            <person name="Babayeva S."/>
            <person name="Izzatullayeva V."/>
            <person name="Mammadov A."/>
            <person name="Mammadov A."/>
            <person name="Sharifova S."/>
            <person name="Ojaghi J."/>
            <person name="Eynullazada K."/>
            <person name="Bayramov B."/>
            <person name="Abdulazimova A."/>
            <person name="Shahmuradov I."/>
        </authorList>
    </citation>
    <scope>NUCLEOTIDE SEQUENCE [LARGE SCALE GENOMIC DNA]</scope>
    <source>
        <strain evidence="3">cv. AG2017</strain>
        <tissue evidence="2">Leaf</tissue>
    </source>
</reference>
<comment type="caution">
    <text evidence="2">The sequence shown here is derived from an EMBL/GenBank/DDBJ whole genome shotgun (WGS) entry which is preliminary data.</text>
</comment>
<name>A0A2I0KZ02_PUNGR</name>
<evidence type="ECO:0000313" key="2">
    <source>
        <dbReference type="EMBL" id="PKI73707.1"/>
    </source>
</evidence>
<organism evidence="2 3">
    <name type="scientific">Punica granatum</name>
    <name type="common">Pomegranate</name>
    <dbReference type="NCBI Taxonomy" id="22663"/>
    <lineage>
        <taxon>Eukaryota</taxon>
        <taxon>Viridiplantae</taxon>
        <taxon>Streptophyta</taxon>
        <taxon>Embryophyta</taxon>
        <taxon>Tracheophyta</taxon>
        <taxon>Spermatophyta</taxon>
        <taxon>Magnoliopsida</taxon>
        <taxon>eudicotyledons</taxon>
        <taxon>Gunneridae</taxon>
        <taxon>Pentapetalae</taxon>
        <taxon>rosids</taxon>
        <taxon>malvids</taxon>
        <taxon>Myrtales</taxon>
        <taxon>Lythraceae</taxon>
        <taxon>Punica</taxon>
    </lineage>
</organism>
<feature type="region of interest" description="Disordered" evidence="1">
    <location>
        <begin position="1"/>
        <end position="39"/>
    </location>
</feature>
<evidence type="ECO:0000256" key="1">
    <source>
        <dbReference type="SAM" id="MobiDB-lite"/>
    </source>
</evidence>
<sequence length="72" mass="7724">MGLGPQVGDHDPTTEVANTHRGLRKPRWGRQSAAPTPPPWSLASFVGAYDLGGGVGVADQQPRPLPLFLFEF</sequence>
<dbReference type="EMBL" id="PGOL01000265">
    <property type="protein sequence ID" value="PKI73707.1"/>
    <property type="molecule type" value="Genomic_DNA"/>
</dbReference>
<dbReference type="AlphaFoldDB" id="A0A2I0KZ02"/>
<gene>
    <name evidence="2" type="ORF">CRG98_005948</name>
</gene>
<proteinExistence type="predicted"/>
<keyword evidence="3" id="KW-1185">Reference proteome</keyword>
<protein>
    <submittedName>
        <fullName evidence="2">Uncharacterized protein</fullName>
    </submittedName>
</protein>